<evidence type="ECO:0000256" key="8">
    <source>
        <dbReference type="ARBA" id="ARBA00022833"/>
    </source>
</evidence>
<keyword evidence="9" id="KW-0460">Magnesium</keyword>
<dbReference type="Gene3D" id="3.90.580.10">
    <property type="entry name" value="Zinc finger, CHC2-type domain"/>
    <property type="match status" value="1"/>
</dbReference>
<dbReference type="Pfam" id="PF13155">
    <property type="entry name" value="Toprim_2"/>
    <property type="match status" value="1"/>
</dbReference>
<keyword evidence="16" id="KW-1185">Reference proteome</keyword>
<sequence length="671" mass="74903">MSFLPPLPMQVTGVSASIRAKVALKTGAGGPRWGGLLDLSVMGKGRIPDTDIQAIREQAAIEEIVGEYVQLKSAGADSLKGLSPFKDEKTPSFHVRPNHGYFHCFSTGKGGDVFTFLMEVEHLSFPEAVEAVAEKIHYQINYQGGSTGAPRVEPGTRKRLIEANRAAHRFYREQLETPAAATARRFLLDRGFAKDQIYQFECGYAPDGWDTMTKHLLKSFSFQELEAAGLSTMGKRGPVDRFRRRLLWPIKNTSGDVIGFGARKLFDDDNLGKYMNTPETMLYKKSKVLFGLDMAKKDIATKHQCVVVEGYTDVMAMHAAGITTAVASCGTAFGEEHLQMIRRLMLDDSYFRGELIYTFDGDEAGQKAAMRAFDGDQKFTGQSYVAVAPEGMDPCDLRLKKGDAAVRDLVASRVPMFEFIIRTIIAEYPLDSAEGRLQALRRAVPIVADIKDHVLQAEYARQLSGWVGWHDESAVLQQVRQAARNPKRRHEVKRAKRFESNTPHTAIAMMAHPDPKEPRLWPERESLKLALQFPAFAGHYFDGLPEDAFSNETYRAIFNAIIATGGCAAADNQFLAHITDNVHDLVGKSVVSELVVEGFTIDVTDPDTLVKHTDRTLSRLHEQRVGNQIAILKSKLQRMRPSEDEATYNVMFADLVALEQARRELLQRVFQ</sequence>
<dbReference type="SMART" id="SM00400">
    <property type="entry name" value="ZnF_CHCC"/>
    <property type="match status" value="1"/>
</dbReference>
<comment type="caution">
    <text evidence="15">The sequence shown here is derived from an EMBL/GenBank/DDBJ whole genome shotgun (WGS) entry which is preliminary data.</text>
</comment>
<dbReference type="InterPro" id="IPR037068">
    <property type="entry name" value="DNA_primase_core_N_sf"/>
</dbReference>
<keyword evidence="10 12" id="KW-0238">DNA-binding</keyword>
<keyword evidence="4 12" id="KW-0548">Nucleotidyltransferase</keyword>
<organism evidence="15 16">
    <name type="scientific">Corynebacterium felinum</name>
    <dbReference type="NCBI Taxonomy" id="131318"/>
    <lineage>
        <taxon>Bacteria</taxon>
        <taxon>Bacillati</taxon>
        <taxon>Actinomycetota</taxon>
        <taxon>Actinomycetes</taxon>
        <taxon>Mycobacteriales</taxon>
        <taxon>Corynebacteriaceae</taxon>
        <taxon>Corynebacterium</taxon>
    </lineage>
</organism>
<dbReference type="EC" id="2.7.7.101" evidence="12"/>
<protein>
    <recommendedName>
        <fullName evidence="12 13">DNA primase</fullName>
        <ecNumber evidence="12">2.7.7.101</ecNumber>
    </recommendedName>
</protein>
<dbReference type="HAMAP" id="MF_00974">
    <property type="entry name" value="DNA_primase_DnaG"/>
    <property type="match status" value="1"/>
</dbReference>
<accession>A0ABU2BE94</accession>
<evidence type="ECO:0000259" key="14">
    <source>
        <dbReference type="PROSITE" id="PS50880"/>
    </source>
</evidence>
<keyword evidence="8 13" id="KW-0862">Zinc</keyword>
<dbReference type="InterPro" id="IPR013173">
    <property type="entry name" value="DNA_primase_DnaG_DnaB-bd_dom"/>
</dbReference>
<dbReference type="PANTHER" id="PTHR30313">
    <property type="entry name" value="DNA PRIMASE"/>
    <property type="match status" value="1"/>
</dbReference>
<comment type="caution">
    <text evidence="12">Lacks conserved residue(s) required for the propagation of feature annotation.</text>
</comment>
<comment type="function">
    <text evidence="12 13">RNA polymerase that catalyzes the synthesis of short RNA molecules used as primers for DNA polymerase during DNA replication.</text>
</comment>
<dbReference type="SUPFAM" id="SSF56731">
    <property type="entry name" value="DNA primase core"/>
    <property type="match status" value="1"/>
</dbReference>
<dbReference type="SMART" id="SM00493">
    <property type="entry name" value="TOPRIM"/>
    <property type="match status" value="1"/>
</dbReference>
<dbReference type="SUPFAM" id="SSF57783">
    <property type="entry name" value="Zinc beta-ribbon"/>
    <property type="match status" value="1"/>
</dbReference>
<dbReference type="InterPro" id="IPR034151">
    <property type="entry name" value="TOPRIM_DnaG_bac"/>
</dbReference>
<dbReference type="Pfam" id="PF10410">
    <property type="entry name" value="DnaB_bind"/>
    <property type="match status" value="1"/>
</dbReference>
<dbReference type="SMART" id="SM00766">
    <property type="entry name" value="DnaG_DnaB_bind"/>
    <property type="match status" value="1"/>
</dbReference>
<keyword evidence="2 12" id="KW-0639">Primosome</keyword>
<dbReference type="Gene3D" id="3.90.980.10">
    <property type="entry name" value="DNA primase, catalytic core, N-terminal domain"/>
    <property type="match status" value="1"/>
</dbReference>
<evidence type="ECO:0000256" key="3">
    <source>
        <dbReference type="ARBA" id="ARBA00022679"/>
    </source>
</evidence>
<dbReference type="Pfam" id="PF08278">
    <property type="entry name" value="DnaG_DnaB_bind"/>
    <property type="match status" value="1"/>
</dbReference>
<comment type="catalytic activity">
    <reaction evidence="12">
        <text>ssDNA + n NTP = ssDNA/pppN(pN)n-1 hybrid + (n-1) diphosphate.</text>
        <dbReference type="EC" id="2.7.7.101"/>
    </reaction>
</comment>
<comment type="cofactor">
    <cofactor evidence="13">
        <name>Zn(2+)</name>
        <dbReference type="ChEBI" id="CHEBI:29105"/>
    </cofactor>
    <text evidence="13">Binds 1 zinc ion per monomer.</text>
</comment>
<dbReference type="InterPro" id="IPR050219">
    <property type="entry name" value="DnaG_primase"/>
</dbReference>
<evidence type="ECO:0000313" key="15">
    <source>
        <dbReference type="EMBL" id="MDR7356294.1"/>
    </source>
</evidence>
<evidence type="ECO:0000256" key="9">
    <source>
        <dbReference type="ARBA" id="ARBA00022842"/>
    </source>
</evidence>
<name>A0ABU2BE94_9CORY</name>
<comment type="similarity">
    <text evidence="12 13">Belongs to the DnaG primase family.</text>
</comment>
<evidence type="ECO:0000256" key="12">
    <source>
        <dbReference type="HAMAP-Rule" id="MF_00974"/>
    </source>
</evidence>
<evidence type="ECO:0000256" key="5">
    <source>
        <dbReference type="ARBA" id="ARBA00022705"/>
    </source>
</evidence>
<evidence type="ECO:0000256" key="2">
    <source>
        <dbReference type="ARBA" id="ARBA00022515"/>
    </source>
</evidence>
<evidence type="ECO:0000256" key="13">
    <source>
        <dbReference type="PIRNR" id="PIRNR002811"/>
    </source>
</evidence>
<comment type="subunit">
    <text evidence="12">Monomer. Interacts with DnaB.</text>
</comment>
<dbReference type="Pfam" id="PF08275">
    <property type="entry name" value="DNAG_N"/>
    <property type="match status" value="1"/>
</dbReference>
<dbReference type="PANTHER" id="PTHR30313:SF2">
    <property type="entry name" value="DNA PRIMASE"/>
    <property type="match status" value="1"/>
</dbReference>
<dbReference type="InterPro" id="IPR036977">
    <property type="entry name" value="DNA_primase_Znf_CHC2"/>
</dbReference>
<dbReference type="InterPro" id="IPR006171">
    <property type="entry name" value="TOPRIM_dom"/>
</dbReference>
<dbReference type="Proteomes" id="UP001183619">
    <property type="component" value="Unassembled WGS sequence"/>
</dbReference>
<proteinExistence type="inferred from homology"/>
<evidence type="ECO:0000256" key="7">
    <source>
        <dbReference type="ARBA" id="ARBA00022771"/>
    </source>
</evidence>
<feature type="domain" description="Toprim" evidence="14">
    <location>
        <begin position="303"/>
        <end position="389"/>
    </location>
</feature>
<dbReference type="NCBIfam" id="TIGR01391">
    <property type="entry name" value="dnaG"/>
    <property type="match status" value="1"/>
</dbReference>
<dbReference type="InterPro" id="IPR006295">
    <property type="entry name" value="DNA_primase_DnaG"/>
</dbReference>
<evidence type="ECO:0000256" key="1">
    <source>
        <dbReference type="ARBA" id="ARBA00022478"/>
    </source>
</evidence>
<evidence type="ECO:0000256" key="6">
    <source>
        <dbReference type="ARBA" id="ARBA00022723"/>
    </source>
</evidence>
<dbReference type="GO" id="GO:0016779">
    <property type="term" value="F:nucleotidyltransferase activity"/>
    <property type="evidence" value="ECO:0007669"/>
    <property type="project" value="UniProtKB-KW"/>
</dbReference>
<keyword evidence="11 12" id="KW-0804">Transcription</keyword>
<reference evidence="15 16" key="1">
    <citation type="submission" date="2023-07" db="EMBL/GenBank/DDBJ databases">
        <title>Sequencing the genomes of 1000 actinobacteria strains.</title>
        <authorList>
            <person name="Klenk H.-P."/>
        </authorList>
    </citation>
    <scope>NUCLEOTIDE SEQUENCE [LARGE SCALE GENOMIC DNA]</scope>
    <source>
        <strain evidence="15 16">DSM 44508</strain>
    </source>
</reference>
<dbReference type="PIRSF" id="PIRSF002811">
    <property type="entry name" value="DnaG"/>
    <property type="match status" value="1"/>
</dbReference>
<keyword evidence="6 13" id="KW-0479">Metal-binding</keyword>
<gene>
    <name evidence="12" type="primary">dnaG</name>
    <name evidence="15" type="ORF">J2S37_002832</name>
</gene>
<evidence type="ECO:0000256" key="4">
    <source>
        <dbReference type="ARBA" id="ARBA00022695"/>
    </source>
</evidence>
<keyword evidence="1 12" id="KW-0240">DNA-directed RNA polymerase</keyword>
<dbReference type="InterPro" id="IPR013264">
    <property type="entry name" value="DNAG_N"/>
</dbReference>
<dbReference type="InterPro" id="IPR002694">
    <property type="entry name" value="Znf_CHC2"/>
</dbReference>
<dbReference type="CDD" id="cd03364">
    <property type="entry name" value="TOPRIM_DnaG_primases"/>
    <property type="match status" value="1"/>
</dbReference>
<keyword evidence="5 12" id="KW-0235">DNA replication</keyword>
<dbReference type="Pfam" id="PF01807">
    <property type="entry name" value="Zn_ribbon_DnaG"/>
    <property type="match status" value="1"/>
</dbReference>
<evidence type="ECO:0000313" key="16">
    <source>
        <dbReference type="Proteomes" id="UP001183619"/>
    </source>
</evidence>
<keyword evidence="3 12" id="KW-0808">Transferase</keyword>
<evidence type="ECO:0000256" key="11">
    <source>
        <dbReference type="ARBA" id="ARBA00023163"/>
    </source>
</evidence>
<dbReference type="PROSITE" id="PS50880">
    <property type="entry name" value="TOPRIM"/>
    <property type="match status" value="1"/>
</dbReference>
<keyword evidence="7" id="KW-0863">Zinc-finger</keyword>
<dbReference type="Gene3D" id="3.40.1360.10">
    <property type="match status" value="1"/>
</dbReference>
<dbReference type="EMBL" id="JAVDYF010000001">
    <property type="protein sequence ID" value="MDR7356294.1"/>
    <property type="molecule type" value="Genomic_DNA"/>
</dbReference>
<dbReference type="InterPro" id="IPR019475">
    <property type="entry name" value="DNA_primase_DnaB-bd"/>
</dbReference>
<evidence type="ECO:0000256" key="10">
    <source>
        <dbReference type="ARBA" id="ARBA00023125"/>
    </source>
</evidence>
<dbReference type="InterPro" id="IPR030846">
    <property type="entry name" value="DnaG_bac"/>
</dbReference>